<accession>A0A418GI79</accession>
<dbReference type="EMBL" id="QXHA01001289">
    <property type="protein sequence ID" value="RIB40546.1"/>
    <property type="molecule type" value="Genomic_DNA"/>
</dbReference>
<feature type="non-terminal residue" evidence="1">
    <location>
        <position position="1"/>
    </location>
</feature>
<evidence type="ECO:0000313" key="2">
    <source>
        <dbReference type="Proteomes" id="UP000284508"/>
    </source>
</evidence>
<comment type="caution">
    <text evidence="1">The sequence shown here is derived from an EMBL/GenBank/DDBJ whole genome shotgun (WGS) entry which is preliminary data.</text>
</comment>
<dbReference type="AlphaFoldDB" id="A0A418GI79"/>
<organism evidence="1 2">
    <name type="scientific">Escherichia coli</name>
    <dbReference type="NCBI Taxonomy" id="562"/>
    <lineage>
        <taxon>Bacteria</taxon>
        <taxon>Pseudomonadati</taxon>
        <taxon>Pseudomonadota</taxon>
        <taxon>Gammaproteobacteria</taxon>
        <taxon>Enterobacterales</taxon>
        <taxon>Enterobacteriaceae</taxon>
        <taxon>Escherichia</taxon>
    </lineage>
</organism>
<dbReference type="Proteomes" id="UP000284508">
    <property type="component" value="Unassembled WGS sequence"/>
</dbReference>
<reference evidence="1 2" key="1">
    <citation type="journal article" date="2018" name="BMC Microbiol.">
        <title>Genome sequencing of strains of the most prevalent clonal group of O1:K1:H7 Escherichia coli that causes neonatal meningitis in France.</title>
        <authorList>
            <person name="Geslain G."/>
            <person name="Birgy A."/>
            <person name="Adiba S."/>
            <person name="Magnan M."/>
            <person name="Courroux C."/>
            <person name="Levy C."/>
            <person name="Cohen R."/>
            <person name="Bidet P."/>
            <person name="Bonacorsi S."/>
        </authorList>
    </citation>
    <scope>NUCLEOTIDE SEQUENCE [LARGE SCALE GENOMIC DNA]</scope>
    <source>
        <strain evidence="1 2">S308</strain>
    </source>
</reference>
<sequence>RRISPSHDWKMAHCGTGNSGSLNYFLNIHQID</sequence>
<name>A0A418GI79_ECOLX</name>
<gene>
    <name evidence="1" type="ORF">D3C88_18005</name>
</gene>
<protein>
    <submittedName>
        <fullName evidence="1">Altronate dehydratase</fullName>
    </submittedName>
</protein>
<evidence type="ECO:0000313" key="1">
    <source>
        <dbReference type="EMBL" id="RIB40546.1"/>
    </source>
</evidence>
<proteinExistence type="predicted"/>